<dbReference type="Gene3D" id="1.25.40.20">
    <property type="entry name" value="Ankyrin repeat-containing domain"/>
    <property type="match status" value="2"/>
</dbReference>
<dbReference type="AlphaFoldDB" id="A0AA36G985"/>
<dbReference type="Pfam" id="PF12796">
    <property type="entry name" value="Ank_2"/>
    <property type="match status" value="3"/>
</dbReference>
<keyword evidence="4" id="KW-1185">Reference proteome</keyword>
<dbReference type="PANTHER" id="PTHR24121:SF23">
    <property type="entry name" value="NO MECHANORECEPTOR POTENTIAL C, ISOFORM H"/>
    <property type="match status" value="1"/>
</dbReference>
<dbReference type="SMART" id="SM00248">
    <property type="entry name" value="ANK"/>
    <property type="match status" value="6"/>
</dbReference>
<dbReference type="Proteomes" id="UP001177023">
    <property type="component" value="Unassembled WGS sequence"/>
</dbReference>
<dbReference type="PROSITE" id="PS50297">
    <property type="entry name" value="ANK_REP_REGION"/>
    <property type="match status" value="1"/>
</dbReference>
<dbReference type="PANTHER" id="PTHR24121">
    <property type="entry name" value="NO MECHANORECEPTOR POTENTIAL C, ISOFORM D-RELATED"/>
    <property type="match status" value="1"/>
</dbReference>
<feature type="region of interest" description="Disordered" evidence="2">
    <location>
        <begin position="336"/>
        <end position="369"/>
    </location>
</feature>
<name>A0AA36G985_9BILA</name>
<feature type="region of interest" description="Disordered" evidence="2">
    <location>
        <begin position="425"/>
        <end position="445"/>
    </location>
</feature>
<gene>
    <name evidence="3" type="ORF">MSPICULIGERA_LOCUS22833</name>
</gene>
<protein>
    <submittedName>
        <fullName evidence="3">Uncharacterized protein</fullName>
    </submittedName>
</protein>
<accession>A0AA36G985</accession>
<evidence type="ECO:0000313" key="3">
    <source>
        <dbReference type="EMBL" id="CAJ0584793.1"/>
    </source>
</evidence>
<dbReference type="InterPro" id="IPR036770">
    <property type="entry name" value="Ankyrin_rpt-contain_sf"/>
</dbReference>
<keyword evidence="1" id="KW-0040">ANK repeat</keyword>
<dbReference type="InterPro" id="IPR002110">
    <property type="entry name" value="Ankyrin_rpt"/>
</dbReference>
<dbReference type="EMBL" id="CATQJA010002701">
    <property type="protein sequence ID" value="CAJ0584793.1"/>
    <property type="molecule type" value="Genomic_DNA"/>
</dbReference>
<evidence type="ECO:0000313" key="4">
    <source>
        <dbReference type="Proteomes" id="UP001177023"/>
    </source>
</evidence>
<dbReference type="Pfam" id="PF00023">
    <property type="entry name" value="Ank"/>
    <property type="match status" value="1"/>
</dbReference>
<evidence type="ECO:0000256" key="2">
    <source>
        <dbReference type="SAM" id="MobiDB-lite"/>
    </source>
</evidence>
<sequence length="482" mass="52752">MEVRVSKRQLDEVTLRVKWLEFVYLHLEKAHMNCVELMTRDELKKRDVHGQTALHIAAKLSNLEAVKYFCSAIPELRDVSSNIGEIPATIAAGVGQMPVLEVLLLGSNKEAAKMAMHRDVNGTSALMAAVARGDNDMAFWLLKRFGKNLAMVPNSAQMIPLHVAAAQGNIEFIRIVTKYSSEMGGCLTSVRYLVEKAHSEMGSVSNRGQSLLHIACLAGHAHIAKWLLARMSPDAALWTTNDQANAVHCAAFSGSVPVLQVLLGEWSKRKRGQVLSLRDSRGNTPLHLTAINNHHDAAVFLLDNGAEKVLVNSAGHAAQAIASMRGHHDLAKLLSAQSDLVKGKRKERESGRSRRSAAEQQRVTSPASTAMVSPIEITTMNTRATTALSHRMHSPQQMSSGYDSSGASEAGVDIVERRPMRYVEDDEGLGSASPSFDSKKDQEAQTDEDLLVDHIKIIDDREWTAAVAQIDRVLEEVEQIAI</sequence>
<feature type="non-terminal residue" evidence="3">
    <location>
        <position position="482"/>
    </location>
</feature>
<organism evidence="3 4">
    <name type="scientific">Mesorhabditis spiculigera</name>
    <dbReference type="NCBI Taxonomy" id="96644"/>
    <lineage>
        <taxon>Eukaryota</taxon>
        <taxon>Metazoa</taxon>
        <taxon>Ecdysozoa</taxon>
        <taxon>Nematoda</taxon>
        <taxon>Chromadorea</taxon>
        <taxon>Rhabditida</taxon>
        <taxon>Rhabditina</taxon>
        <taxon>Rhabditomorpha</taxon>
        <taxon>Rhabditoidea</taxon>
        <taxon>Rhabditidae</taxon>
        <taxon>Mesorhabditinae</taxon>
        <taxon>Mesorhabditis</taxon>
    </lineage>
</organism>
<evidence type="ECO:0000256" key="1">
    <source>
        <dbReference type="PROSITE-ProRule" id="PRU00023"/>
    </source>
</evidence>
<dbReference type="PROSITE" id="PS50088">
    <property type="entry name" value="ANK_REPEAT"/>
    <property type="match status" value="1"/>
</dbReference>
<dbReference type="SUPFAM" id="SSF48403">
    <property type="entry name" value="Ankyrin repeat"/>
    <property type="match status" value="1"/>
</dbReference>
<comment type="caution">
    <text evidence="3">The sequence shown here is derived from an EMBL/GenBank/DDBJ whole genome shotgun (WGS) entry which is preliminary data.</text>
</comment>
<feature type="repeat" description="ANK" evidence="1">
    <location>
        <begin position="281"/>
        <end position="313"/>
    </location>
</feature>
<proteinExistence type="predicted"/>
<reference evidence="3" key="1">
    <citation type="submission" date="2023-06" db="EMBL/GenBank/DDBJ databases">
        <authorList>
            <person name="Delattre M."/>
        </authorList>
    </citation>
    <scope>NUCLEOTIDE SEQUENCE</scope>
    <source>
        <strain evidence="3">AF72</strain>
    </source>
</reference>